<dbReference type="EMBL" id="JADCNM010000011">
    <property type="protein sequence ID" value="KAG0462523.1"/>
    <property type="molecule type" value="Genomic_DNA"/>
</dbReference>
<gene>
    <name evidence="3" type="ORF">HPP92_020999</name>
    <name evidence="2" type="ORF">HPP92_021311</name>
</gene>
<evidence type="ECO:0000256" key="1">
    <source>
        <dbReference type="SAM" id="MobiDB-lite"/>
    </source>
</evidence>
<proteinExistence type="predicted"/>
<feature type="region of interest" description="Disordered" evidence="1">
    <location>
        <begin position="57"/>
        <end position="94"/>
    </location>
</feature>
<dbReference type="AlphaFoldDB" id="A0A835Q0R0"/>
<evidence type="ECO:0000313" key="2">
    <source>
        <dbReference type="EMBL" id="KAG0461014.1"/>
    </source>
</evidence>
<organism evidence="3 5">
    <name type="scientific">Vanilla planifolia</name>
    <name type="common">Vanilla</name>
    <dbReference type="NCBI Taxonomy" id="51239"/>
    <lineage>
        <taxon>Eukaryota</taxon>
        <taxon>Viridiplantae</taxon>
        <taxon>Streptophyta</taxon>
        <taxon>Embryophyta</taxon>
        <taxon>Tracheophyta</taxon>
        <taxon>Spermatophyta</taxon>
        <taxon>Magnoliopsida</taxon>
        <taxon>Liliopsida</taxon>
        <taxon>Asparagales</taxon>
        <taxon>Orchidaceae</taxon>
        <taxon>Vanilloideae</taxon>
        <taxon>Vanilleae</taxon>
        <taxon>Vanilla</taxon>
    </lineage>
</organism>
<protein>
    <submittedName>
        <fullName evidence="3">Uncharacterized protein</fullName>
    </submittedName>
</protein>
<dbReference type="Proteomes" id="UP000639772">
    <property type="component" value="Chromosome 11"/>
</dbReference>
<accession>A0A835Q0R0</accession>
<feature type="compositionally biased region" description="Basic and acidic residues" evidence="1">
    <location>
        <begin position="10"/>
        <end position="19"/>
    </location>
</feature>
<evidence type="ECO:0000313" key="4">
    <source>
        <dbReference type="Proteomes" id="UP000636800"/>
    </source>
</evidence>
<reference evidence="4 5" key="1">
    <citation type="journal article" date="2020" name="Nat. Food">
        <title>A phased Vanilla planifolia genome enables genetic improvement of flavour and production.</title>
        <authorList>
            <person name="Hasing T."/>
            <person name="Tang H."/>
            <person name="Brym M."/>
            <person name="Khazi F."/>
            <person name="Huang T."/>
            <person name="Chambers A.H."/>
        </authorList>
    </citation>
    <scope>NUCLEOTIDE SEQUENCE [LARGE SCALE GENOMIC DNA]</scope>
    <source>
        <tissue evidence="3">Leaf</tissue>
    </source>
</reference>
<feature type="region of interest" description="Disordered" evidence="1">
    <location>
        <begin position="1"/>
        <end position="20"/>
    </location>
</feature>
<dbReference type="Proteomes" id="UP000636800">
    <property type="component" value="Chromosome 11"/>
</dbReference>
<name>A0A835Q0R0_VANPL</name>
<sequence length="110" mass="12302">MFQAINPDGPTKDAREQPKNFDTTGFFLGIEWFRPISHLFRHLGDRFVTYEGIRFIPSSPQSPNNTQQPHNMPSHKINGSSIKTAGSHTQMPGVSIDPLFTRLASQPALP</sequence>
<keyword evidence="4" id="KW-1185">Reference proteome</keyword>
<evidence type="ECO:0000313" key="3">
    <source>
        <dbReference type="EMBL" id="KAG0462523.1"/>
    </source>
</evidence>
<comment type="caution">
    <text evidence="3">The sequence shown here is derived from an EMBL/GenBank/DDBJ whole genome shotgun (WGS) entry which is preliminary data.</text>
</comment>
<feature type="compositionally biased region" description="Polar residues" evidence="1">
    <location>
        <begin position="58"/>
        <end position="92"/>
    </location>
</feature>
<evidence type="ECO:0000313" key="5">
    <source>
        <dbReference type="Proteomes" id="UP000639772"/>
    </source>
</evidence>
<dbReference type="EMBL" id="JADCNL010000011">
    <property type="protein sequence ID" value="KAG0461014.1"/>
    <property type="molecule type" value="Genomic_DNA"/>
</dbReference>